<feature type="domain" description="Secretion system C-terminal sorting" evidence="1">
    <location>
        <begin position="96"/>
        <end position="171"/>
    </location>
</feature>
<gene>
    <name evidence="2" type="ORF">GCM10023093_07510</name>
</gene>
<evidence type="ECO:0000259" key="1">
    <source>
        <dbReference type="Pfam" id="PF18962"/>
    </source>
</evidence>
<dbReference type="InterPro" id="IPR026444">
    <property type="entry name" value="Secre_tail"/>
</dbReference>
<organism evidence="2 3">
    <name type="scientific">Nemorincola caseinilytica</name>
    <dbReference type="NCBI Taxonomy" id="2054315"/>
    <lineage>
        <taxon>Bacteria</taxon>
        <taxon>Pseudomonadati</taxon>
        <taxon>Bacteroidota</taxon>
        <taxon>Chitinophagia</taxon>
        <taxon>Chitinophagales</taxon>
        <taxon>Chitinophagaceae</taxon>
        <taxon>Nemorincola</taxon>
    </lineage>
</organism>
<sequence length="175" mass="18512">MASYIGPITPFTGTVPVAGPVTLSLAFTTMESDPLPDSVTVQLIGSTADGARCYYALRIPLDTCSWIAERHGGGMVRHTALPSGEGRGGASSALLVFPNPASGDVTIQYDYGTATGGYKMLTVFDMLGRKMGQTVPEGQQGKWSLDATGWVPGMYVVRMEGGGRTLHTQRLTITH</sequence>
<evidence type="ECO:0000313" key="2">
    <source>
        <dbReference type="EMBL" id="GAA4461912.1"/>
    </source>
</evidence>
<comment type="caution">
    <text evidence="2">The sequence shown here is derived from an EMBL/GenBank/DDBJ whole genome shotgun (WGS) entry which is preliminary data.</text>
</comment>
<keyword evidence="3" id="KW-1185">Reference proteome</keyword>
<name>A0ABP8N9U2_9BACT</name>
<reference evidence="3" key="1">
    <citation type="journal article" date="2019" name="Int. J. Syst. Evol. Microbiol.">
        <title>The Global Catalogue of Microorganisms (GCM) 10K type strain sequencing project: providing services to taxonomists for standard genome sequencing and annotation.</title>
        <authorList>
            <consortium name="The Broad Institute Genomics Platform"/>
            <consortium name="The Broad Institute Genome Sequencing Center for Infectious Disease"/>
            <person name="Wu L."/>
            <person name="Ma J."/>
        </authorList>
    </citation>
    <scope>NUCLEOTIDE SEQUENCE [LARGE SCALE GENOMIC DNA]</scope>
    <source>
        <strain evidence="3">JCM 32105</strain>
    </source>
</reference>
<proteinExistence type="predicted"/>
<dbReference type="RefSeq" id="WP_345078738.1">
    <property type="nucleotide sequence ID" value="NZ_BAABFA010000005.1"/>
</dbReference>
<protein>
    <recommendedName>
        <fullName evidence="1">Secretion system C-terminal sorting domain-containing protein</fullName>
    </recommendedName>
</protein>
<dbReference type="Proteomes" id="UP001500067">
    <property type="component" value="Unassembled WGS sequence"/>
</dbReference>
<evidence type="ECO:0000313" key="3">
    <source>
        <dbReference type="Proteomes" id="UP001500067"/>
    </source>
</evidence>
<accession>A0ABP8N9U2</accession>
<dbReference type="EMBL" id="BAABFA010000005">
    <property type="protein sequence ID" value="GAA4461912.1"/>
    <property type="molecule type" value="Genomic_DNA"/>
</dbReference>
<dbReference type="Pfam" id="PF18962">
    <property type="entry name" value="Por_Secre_tail"/>
    <property type="match status" value="1"/>
</dbReference>
<dbReference type="NCBIfam" id="TIGR04183">
    <property type="entry name" value="Por_Secre_tail"/>
    <property type="match status" value="1"/>
</dbReference>